<dbReference type="Pfam" id="PF06114">
    <property type="entry name" value="Peptidase_M78"/>
    <property type="match status" value="1"/>
</dbReference>
<sequence length="387" mass="43890">MDGIAVSAPLLTWVQHRSGRSEQEIRNQFGGWEDWLKTERIPSLKELEKLATFTRVPFGYFFLPEPPVEELPIPDFRSRNTANDYELGASSELLDTIYISQRRQAWYEDYLQDLNGYTPLPFVGSAGDLSVEETARTITAALNYEVNTRAKLSNSDAVRHYLTDQFEKLGGLVMINSMVGNNTQRPLNLKEFRGFSLHSATAPLVFINAQDTKNGQIFSLLHEFAHIWRGESGVSQGGEPLRSRDSDSERWCDSVAAEIAVPATDVKRTFNPKDDLTGELERLARRYKCSTLVVLLRLRDCALLSEDGFWERYDHEAKRLLRLMASTSKAGGGDFYNSQPFRIGRKLSHAIIRDTQAGRTSMTEALRLLQFGRISMFDAYTERLGNT</sequence>
<dbReference type="RefSeq" id="WP_075734325.1">
    <property type="nucleotide sequence ID" value="NZ_CP009249.1"/>
</dbReference>
<keyword evidence="3" id="KW-1185">Reference proteome</keyword>
<name>A0A1L7D3E3_9CORY</name>
<dbReference type="EMBL" id="CP009249">
    <property type="protein sequence ID" value="APT92644.1"/>
    <property type="molecule type" value="Genomic_DNA"/>
</dbReference>
<evidence type="ECO:0000259" key="1">
    <source>
        <dbReference type="Pfam" id="PF06114"/>
    </source>
</evidence>
<dbReference type="PANTHER" id="PTHR43236">
    <property type="entry name" value="ANTITOXIN HIGA1"/>
    <property type="match status" value="1"/>
</dbReference>
<dbReference type="InterPro" id="IPR052345">
    <property type="entry name" value="Rad_response_metalloprotease"/>
</dbReference>
<dbReference type="STRING" id="161895.CPHO_06770"/>
<gene>
    <name evidence="2" type="ORF">CPHO_06770</name>
</gene>
<accession>A0A1L7D3E3</accession>
<reference evidence="2 3" key="1">
    <citation type="submission" date="2014-08" db="EMBL/GenBank/DDBJ databases">
        <title>Complete genome sequence of Corynebacterium phocae M408/89/1(T)(=DSM 44612(T)), isolated from the common seal (Phoca vitulina).</title>
        <authorList>
            <person name="Ruckert C."/>
            <person name="Albersmeier A."/>
            <person name="Winkler A."/>
            <person name="Kalinowski J."/>
        </authorList>
    </citation>
    <scope>NUCLEOTIDE SEQUENCE [LARGE SCALE GENOMIC DNA]</scope>
    <source>
        <strain evidence="2 3">M408/89/1</strain>
    </source>
</reference>
<feature type="domain" description="IrrE N-terminal-like" evidence="1">
    <location>
        <begin position="186"/>
        <end position="298"/>
    </location>
</feature>
<dbReference type="Gene3D" id="1.10.10.2910">
    <property type="match status" value="1"/>
</dbReference>
<evidence type="ECO:0000313" key="3">
    <source>
        <dbReference type="Proteomes" id="UP000185491"/>
    </source>
</evidence>
<dbReference type="AlphaFoldDB" id="A0A1L7D3E3"/>
<dbReference type="KEGG" id="cpho:CPHO_06770"/>
<dbReference type="Proteomes" id="UP000185491">
    <property type="component" value="Chromosome"/>
</dbReference>
<organism evidence="2 3">
    <name type="scientific">Corynebacterium phocae</name>
    <dbReference type="NCBI Taxonomy" id="161895"/>
    <lineage>
        <taxon>Bacteria</taxon>
        <taxon>Bacillati</taxon>
        <taxon>Actinomycetota</taxon>
        <taxon>Actinomycetes</taxon>
        <taxon>Mycobacteriales</taxon>
        <taxon>Corynebacteriaceae</taxon>
        <taxon>Corynebacterium</taxon>
    </lineage>
</organism>
<dbReference type="PANTHER" id="PTHR43236:SF2">
    <property type="entry name" value="BLL0069 PROTEIN"/>
    <property type="match status" value="1"/>
</dbReference>
<proteinExistence type="predicted"/>
<protein>
    <recommendedName>
        <fullName evidence="1">IrrE N-terminal-like domain-containing protein</fullName>
    </recommendedName>
</protein>
<evidence type="ECO:0000313" key="2">
    <source>
        <dbReference type="EMBL" id="APT92644.1"/>
    </source>
</evidence>
<dbReference type="InterPro" id="IPR010359">
    <property type="entry name" value="IrrE_HExxH"/>
</dbReference>